<accession>A0A1G4SYL1</accession>
<dbReference type="AlphaFoldDB" id="A0A1G4SYL1"/>
<dbReference type="OrthoDB" id="1646620at2"/>
<reference evidence="2" key="1">
    <citation type="submission" date="2016-10" db="EMBL/GenBank/DDBJ databases">
        <authorList>
            <person name="Varghese N."/>
            <person name="Submissions S."/>
        </authorList>
    </citation>
    <scope>NUCLEOTIDE SEQUENCE [LARGE SCALE GENOMIC DNA]</scope>
    <source>
        <strain evidence="2">CGMCC 1.8946</strain>
    </source>
</reference>
<evidence type="ECO:0000313" key="1">
    <source>
        <dbReference type="EMBL" id="SCW74037.1"/>
    </source>
</evidence>
<dbReference type="EMBL" id="FMTT01000037">
    <property type="protein sequence ID" value="SCW74037.1"/>
    <property type="molecule type" value="Genomic_DNA"/>
</dbReference>
<proteinExistence type="predicted"/>
<organism evidence="1 2">
    <name type="scientific">Paenibacillus tianmuensis</name>
    <dbReference type="NCBI Taxonomy" id="624147"/>
    <lineage>
        <taxon>Bacteria</taxon>
        <taxon>Bacillati</taxon>
        <taxon>Bacillota</taxon>
        <taxon>Bacilli</taxon>
        <taxon>Bacillales</taxon>
        <taxon>Paenibacillaceae</taxon>
        <taxon>Paenibacillus</taxon>
    </lineage>
</organism>
<gene>
    <name evidence="1" type="ORF">SAMN04487970_103765</name>
</gene>
<dbReference type="Proteomes" id="UP000198601">
    <property type="component" value="Unassembled WGS sequence"/>
</dbReference>
<dbReference type="RefSeq" id="WP_090674878.1">
    <property type="nucleotide sequence ID" value="NZ_FMTT01000037.1"/>
</dbReference>
<keyword evidence="2" id="KW-1185">Reference proteome</keyword>
<dbReference type="STRING" id="624147.SAMN04487970_103765"/>
<name>A0A1G4SYL1_9BACL</name>
<evidence type="ECO:0000313" key="2">
    <source>
        <dbReference type="Proteomes" id="UP000198601"/>
    </source>
</evidence>
<sequence length="162" mass="18591">MGIFDLFKKNPQPQAQENDLIQSIRHAIEIMEHADSKSHEEIIEKIAQYTKDEHLAWELYCLIPSAYCRMIVKEVRYTNDMIMIFPDDTQQQTLLSNNRVYKVIQSVVADKLSGEIDNKKIQTILFQSSEFNAINNALNDGSALEDLMTGPLVVFAPEKMVQ</sequence>
<protein>
    <submittedName>
        <fullName evidence="1">Uncharacterized protein</fullName>
    </submittedName>
</protein>